<dbReference type="FunFam" id="3.60.110.10:FF:000004">
    <property type="entry name" value="Carbon-nitrogen hydrolase"/>
    <property type="match status" value="1"/>
</dbReference>
<comment type="similarity">
    <text evidence="1">Belongs to the carbon-nitrogen hydrolase superfamily. NIT1/NIT2 family.</text>
</comment>
<dbReference type="RefSeq" id="WP_187964620.1">
    <property type="nucleotide sequence ID" value="NZ_JACVDC010000010.1"/>
</dbReference>
<dbReference type="InterPro" id="IPR036526">
    <property type="entry name" value="C-N_Hydrolase_sf"/>
</dbReference>
<sequence length="257" mass="29741">MNAHIKTALIQTPLTWEDPEANRKVLQKKIEELEEDTNLAVLPEMFTSGFTMHPERVAENMEGKTLTWIREVAMASDVAITGSVVITENGKCYNRLLFAHPDGKVEYYDKRHTFTLAGEDKVYDTGKKRLIVEYKGWKLCPMICYDLRFPVWARNTEAYDALLFVANWPLPRISAWDTLLRARAVENLCYCLGVNRVGQDQNGHKYPGHSAVYGVLGEEIAFSDREEIIYATLEREKITHYRNKLRFLEDRDRFTIS</sequence>
<dbReference type="AlphaFoldDB" id="A0A926JQ78"/>
<dbReference type="GO" id="GO:0106008">
    <property type="term" value="F:2-oxoglutaramate amidase activity"/>
    <property type="evidence" value="ECO:0007669"/>
    <property type="project" value="TreeGrafter"/>
</dbReference>
<dbReference type="EC" id="3.5.1.3" evidence="3"/>
<evidence type="ECO:0000313" key="8">
    <source>
        <dbReference type="Proteomes" id="UP000653730"/>
    </source>
</evidence>
<dbReference type="CDD" id="cd07575">
    <property type="entry name" value="Xc-1258_like"/>
    <property type="match status" value="1"/>
</dbReference>
<dbReference type="GO" id="GO:0050152">
    <property type="term" value="F:omega-amidase activity"/>
    <property type="evidence" value="ECO:0007669"/>
    <property type="project" value="UniProtKB-EC"/>
</dbReference>
<comment type="catalytic activity">
    <reaction evidence="4">
        <text>a monoamide of a dicarboxylate + H2O = a dicarboxylate + NH4(+)</text>
        <dbReference type="Rhea" id="RHEA:11716"/>
        <dbReference type="ChEBI" id="CHEBI:15377"/>
        <dbReference type="ChEBI" id="CHEBI:28938"/>
        <dbReference type="ChEBI" id="CHEBI:28965"/>
        <dbReference type="ChEBI" id="CHEBI:77450"/>
        <dbReference type="EC" id="3.5.1.3"/>
    </reaction>
</comment>
<dbReference type="PANTHER" id="PTHR47799">
    <property type="entry name" value="OMEGA-AMIDASE YAFV"/>
    <property type="match status" value="1"/>
</dbReference>
<evidence type="ECO:0000256" key="1">
    <source>
        <dbReference type="ARBA" id="ARBA00010613"/>
    </source>
</evidence>
<evidence type="ECO:0000259" key="6">
    <source>
        <dbReference type="PROSITE" id="PS50263"/>
    </source>
</evidence>
<dbReference type="SUPFAM" id="SSF56317">
    <property type="entry name" value="Carbon-nitrogen hydrolase"/>
    <property type="match status" value="1"/>
</dbReference>
<name>A0A926JQ78_9FLAO</name>
<dbReference type="NCBIfam" id="NF007757">
    <property type="entry name" value="PRK10438.1"/>
    <property type="match status" value="1"/>
</dbReference>
<gene>
    <name evidence="7" type="ORF">IBL28_05795</name>
</gene>
<dbReference type="Pfam" id="PF00795">
    <property type="entry name" value="CN_hydrolase"/>
    <property type="match status" value="1"/>
</dbReference>
<keyword evidence="2" id="KW-0378">Hydrolase</keyword>
<evidence type="ECO:0000256" key="4">
    <source>
        <dbReference type="ARBA" id="ARBA00052904"/>
    </source>
</evidence>
<reference evidence="7 8" key="1">
    <citation type="submission" date="2020-09" db="EMBL/GenBank/DDBJ databases">
        <title>Sinomicrobium weinanense sp. nov., a halophilic bacteria isolated from saline-alkali soil.</title>
        <authorList>
            <person name="Wu P."/>
            <person name="Ren H."/>
            <person name="Mei Y."/>
            <person name="Liang Y."/>
            <person name="Chen Z."/>
        </authorList>
    </citation>
    <scope>NUCLEOTIDE SEQUENCE [LARGE SCALE GENOMIC DNA]</scope>
    <source>
        <strain evidence="7 8">FJxs</strain>
    </source>
</reference>
<accession>A0A926JQ78</accession>
<dbReference type="PANTHER" id="PTHR47799:SF1">
    <property type="entry name" value="OMEGA-AMIDASE YAFV"/>
    <property type="match status" value="1"/>
</dbReference>
<dbReference type="InterPro" id="IPR052737">
    <property type="entry name" value="Omega-amidase_YafV"/>
</dbReference>
<comment type="caution">
    <text evidence="7">The sequence shown here is derived from an EMBL/GenBank/DDBJ whole genome shotgun (WGS) entry which is preliminary data.</text>
</comment>
<proteinExistence type="inferred from homology"/>
<protein>
    <recommendedName>
        <fullName evidence="5">Omega-amidase YafV</fullName>
        <ecNumber evidence="3">3.5.1.3</ecNumber>
    </recommendedName>
</protein>
<dbReference type="InterPro" id="IPR003010">
    <property type="entry name" value="C-N_Hydrolase"/>
</dbReference>
<dbReference type="Gene3D" id="3.60.110.10">
    <property type="entry name" value="Carbon-nitrogen hydrolase"/>
    <property type="match status" value="1"/>
</dbReference>
<keyword evidence="8" id="KW-1185">Reference proteome</keyword>
<dbReference type="Proteomes" id="UP000653730">
    <property type="component" value="Unassembled WGS sequence"/>
</dbReference>
<dbReference type="EMBL" id="JACVDC010000010">
    <property type="protein sequence ID" value="MBC9795467.1"/>
    <property type="molecule type" value="Genomic_DNA"/>
</dbReference>
<evidence type="ECO:0000256" key="2">
    <source>
        <dbReference type="ARBA" id="ARBA00022801"/>
    </source>
</evidence>
<feature type="domain" description="CN hydrolase" evidence="6">
    <location>
        <begin position="5"/>
        <end position="235"/>
    </location>
</feature>
<organism evidence="7 8">
    <name type="scientific">Sinomicrobium weinanense</name>
    <dbReference type="NCBI Taxonomy" id="2842200"/>
    <lineage>
        <taxon>Bacteria</taxon>
        <taxon>Pseudomonadati</taxon>
        <taxon>Bacteroidota</taxon>
        <taxon>Flavobacteriia</taxon>
        <taxon>Flavobacteriales</taxon>
        <taxon>Flavobacteriaceae</taxon>
        <taxon>Sinomicrobium</taxon>
    </lineage>
</organism>
<evidence type="ECO:0000313" key="7">
    <source>
        <dbReference type="EMBL" id="MBC9795467.1"/>
    </source>
</evidence>
<evidence type="ECO:0000256" key="5">
    <source>
        <dbReference type="ARBA" id="ARBA00072139"/>
    </source>
</evidence>
<dbReference type="PROSITE" id="PS50263">
    <property type="entry name" value="CN_HYDROLASE"/>
    <property type="match status" value="1"/>
</dbReference>
<evidence type="ECO:0000256" key="3">
    <source>
        <dbReference type="ARBA" id="ARBA00039118"/>
    </source>
</evidence>